<reference evidence="1 2" key="1">
    <citation type="journal article" date="2014" name="Int. J. Syst. Evol. Microbiol.">
        <title>Phaeodactylibacter xiamenensis gen. nov., sp. nov., a member of the family Saprospiraceae isolated from the marine alga Phaeodactylum tricornutum.</title>
        <authorList>
            <person name="Chen Z.Jr."/>
            <person name="Lei X."/>
            <person name="Lai Q."/>
            <person name="Li Y."/>
            <person name="Zhang B."/>
            <person name="Zhang J."/>
            <person name="Zhang H."/>
            <person name="Yang L."/>
            <person name="Zheng W."/>
            <person name="Tian Y."/>
            <person name="Yu Z."/>
            <person name="Xu H.Jr."/>
            <person name="Zheng T."/>
        </authorList>
    </citation>
    <scope>NUCLEOTIDE SEQUENCE [LARGE SCALE GENOMIC DNA]</scope>
    <source>
        <strain evidence="1 2">KD52</strain>
    </source>
</reference>
<name>A0A098S767_9BACT</name>
<accession>A0A098S767</accession>
<evidence type="ECO:0008006" key="3">
    <source>
        <dbReference type="Google" id="ProtNLM"/>
    </source>
</evidence>
<gene>
    <name evidence="1" type="ORF">IX84_12490</name>
</gene>
<evidence type="ECO:0000313" key="1">
    <source>
        <dbReference type="EMBL" id="KGE87935.1"/>
    </source>
</evidence>
<comment type="caution">
    <text evidence="1">The sequence shown here is derived from an EMBL/GenBank/DDBJ whole genome shotgun (WGS) entry which is preliminary data.</text>
</comment>
<organism evidence="1 2">
    <name type="scientific">Phaeodactylibacter xiamenensis</name>
    <dbReference type="NCBI Taxonomy" id="1524460"/>
    <lineage>
        <taxon>Bacteria</taxon>
        <taxon>Pseudomonadati</taxon>
        <taxon>Bacteroidota</taxon>
        <taxon>Saprospiria</taxon>
        <taxon>Saprospirales</taxon>
        <taxon>Haliscomenobacteraceae</taxon>
        <taxon>Phaeodactylibacter</taxon>
    </lineage>
</organism>
<proteinExistence type="predicted"/>
<keyword evidence="2" id="KW-1185">Reference proteome</keyword>
<dbReference type="OrthoDB" id="9899044at2"/>
<dbReference type="AlphaFoldDB" id="A0A098S767"/>
<evidence type="ECO:0000313" key="2">
    <source>
        <dbReference type="Proteomes" id="UP000029736"/>
    </source>
</evidence>
<protein>
    <recommendedName>
        <fullName evidence="3">Transmembrane protein (PGPGW)</fullName>
    </recommendedName>
</protein>
<dbReference type="Proteomes" id="UP000029736">
    <property type="component" value="Unassembled WGS sequence"/>
</dbReference>
<sequence>MKFKSLFTFKYARVVYGSIILVIGAVAMLFPVIPLGYVGVFVGSYLLHHKVPFLGRVMNWLRKKDEKGRLQRFEDKVERFFQKENNP</sequence>
<dbReference type="RefSeq" id="WP_044220597.1">
    <property type="nucleotide sequence ID" value="NZ_JBKAGJ010000012.1"/>
</dbReference>
<dbReference type="EMBL" id="JPOS01000029">
    <property type="protein sequence ID" value="KGE87935.1"/>
    <property type="molecule type" value="Genomic_DNA"/>
</dbReference>